<accession>A0A6A6PXU1</accession>
<feature type="region of interest" description="Disordered" evidence="1">
    <location>
        <begin position="11"/>
        <end position="37"/>
    </location>
</feature>
<feature type="compositionally biased region" description="Polar residues" evidence="1">
    <location>
        <begin position="331"/>
        <end position="344"/>
    </location>
</feature>
<feature type="compositionally biased region" description="Gly residues" evidence="1">
    <location>
        <begin position="501"/>
        <end position="511"/>
    </location>
</feature>
<evidence type="ECO:0000256" key="1">
    <source>
        <dbReference type="SAM" id="MobiDB-lite"/>
    </source>
</evidence>
<feature type="region of interest" description="Disordered" evidence="1">
    <location>
        <begin position="325"/>
        <end position="427"/>
    </location>
</feature>
<proteinExistence type="predicted"/>
<sequence length="544" mass="58174">MSFDAGGLAQMAYNPNPNNPFPSNGFNNPGPGFGHRQRFSNKRLSVALPPTMNHISEDQVDNPTPRTSRSHLLAGLRTQPKTPATPASAPFNHTQMQGLGASQWSDAGNSSYGQDYPHNAAPRHDLASQYGMAAGRQMYALPEQVLAPPSLYDQTEEMDPAVLQQMQMTSFYLAQRQQQLQMQLANLTASAQGMNLNGGMSHNAAPQQNSHNMYAQQQHIQSPIEVPGQPGVYLVYNPLTQGYNYVLDTQAASNTFQPATPTVSVTPPGFDRPGATRARSYTPPKLANPYENEDVEPLPPPSSTAFRRGHKKAASLLINPQAEGGAYGGARTSSAATFGSQRSVMPTPPMTGTFGPGAARAGEHPIRQPRGPPPLEELSALPTTKHEGSKNFAARQRRAALDSLVRAGTSRRGLSRSSNGSPVSDAGFHLSLTEDAEDDIATAFRGSGNRKMSPIGTEMKEKRSSQGSTDGYFGLSSASSSSEGEDVGMYKQPPTPATPGGTTGVGNGSGIYGADGARKMMYVANEVDDEEKEERLRPTMTGRR</sequence>
<feature type="compositionally biased region" description="Low complexity" evidence="1">
    <location>
        <begin position="21"/>
        <end position="30"/>
    </location>
</feature>
<dbReference type="GeneID" id="54470309"/>
<dbReference type="RefSeq" id="XP_033590637.1">
    <property type="nucleotide sequence ID" value="XM_033729307.1"/>
</dbReference>
<gene>
    <name evidence="2" type="ORF">BDY17DRAFT_120811</name>
</gene>
<name>A0A6A6PXU1_9PEZI</name>
<protein>
    <submittedName>
        <fullName evidence="2">Uncharacterized protein</fullName>
    </submittedName>
</protein>
<feature type="compositionally biased region" description="Low complexity" evidence="1">
    <location>
        <begin position="408"/>
        <end position="421"/>
    </location>
</feature>
<dbReference type="AlphaFoldDB" id="A0A6A6PXU1"/>
<feature type="region of interest" description="Disordered" evidence="1">
    <location>
        <begin position="258"/>
        <end position="309"/>
    </location>
</feature>
<feature type="region of interest" description="Disordered" evidence="1">
    <location>
        <begin position="444"/>
        <end position="511"/>
    </location>
</feature>
<feature type="region of interest" description="Disordered" evidence="1">
    <location>
        <begin position="525"/>
        <end position="544"/>
    </location>
</feature>
<keyword evidence="3" id="KW-1185">Reference proteome</keyword>
<dbReference type="Proteomes" id="UP000799767">
    <property type="component" value="Unassembled WGS sequence"/>
</dbReference>
<dbReference type="OrthoDB" id="4092340at2759"/>
<evidence type="ECO:0000313" key="2">
    <source>
        <dbReference type="EMBL" id="KAF2484067.1"/>
    </source>
</evidence>
<evidence type="ECO:0000313" key="3">
    <source>
        <dbReference type="Proteomes" id="UP000799767"/>
    </source>
</evidence>
<dbReference type="EMBL" id="MU001634">
    <property type="protein sequence ID" value="KAF2484067.1"/>
    <property type="molecule type" value="Genomic_DNA"/>
</dbReference>
<organism evidence="2 3">
    <name type="scientific">Neohortaea acidophila</name>
    <dbReference type="NCBI Taxonomy" id="245834"/>
    <lineage>
        <taxon>Eukaryota</taxon>
        <taxon>Fungi</taxon>
        <taxon>Dikarya</taxon>
        <taxon>Ascomycota</taxon>
        <taxon>Pezizomycotina</taxon>
        <taxon>Dothideomycetes</taxon>
        <taxon>Dothideomycetidae</taxon>
        <taxon>Mycosphaerellales</taxon>
        <taxon>Teratosphaeriaceae</taxon>
        <taxon>Neohortaea</taxon>
    </lineage>
</organism>
<reference evidence="2" key="1">
    <citation type="journal article" date="2020" name="Stud. Mycol.">
        <title>101 Dothideomycetes genomes: a test case for predicting lifestyles and emergence of pathogens.</title>
        <authorList>
            <person name="Haridas S."/>
            <person name="Albert R."/>
            <person name="Binder M."/>
            <person name="Bloem J."/>
            <person name="Labutti K."/>
            <person name="Salamov A."/>
            <person name="Andreopoulos B."/>
            <person name="Baker S."/>
            <person name="Barry K."/>
            <person name="Bills G."/>
            <person name="Bluhm B."/>
            <person name="Cannon C."/>
            <person name="Castanera R."/>
            <person name="Culley D."/>
            <person name="Daum C."/>
            <person name="Ezra D."/>
            <person name="Gonzalez J."/>
            <person name="Henrissat B."/>
            <person name="Kuo A."/>
            <person name="Liang C."/>
            <person name="Lipzen A."/>
            <person name="Lutzoni F."/>
            <person name="Magnuson J."/>
            <person name="Mondo S."/>
            <person name="Nolan M."/>
            <person name="Ohm R."/>
            <person name="Pangilinan J."/>
            <person name="Park H.-J."/>
            <person name="Ramirez L."/>
            <person name="Alfaro M."/>
            <person name="Sun H."/>
            <person name="Tritt A."/>
            <person name="Yoshinaga Y."/>
            <person name="Zwiers L.-H."/>
            <person name="Turgeon B."/>
            <person name="Goodwin S."/>
            <person name="Spatafora J."/>
            <person name="Crous P."/>
            <person name="Grigoriev I."/>
        </authorList>
    </citation>
    <scope>NUCLEOTIDE SEQUENCE</scope>
    <source>
        <strain evidence="2">CBS 113389</strain>
    </source>
</reference>